<dbReference type="EMBL" id="NFZW01000001">
    <property type="protein sequence ID" value="RFA39259.1"/>
    <property type="molecule type" value="Genomic_DNA"/>
</dbReference>
<sequence length="165" mass="18398">MKRKEILGVLALVLVVATAALVWVGPWQGERAANVSFETLDGRTFDLHELRGKPVLITFWATTCPSCIAEVPHLRALYQDLGPEGLEVIGVAMHYDPPNQVAAMVEDRNMSYTIVMDRDDAIAQSFGGIRLTPTSILINPEGRVVWRRLGELNMEQVRNQIQSML</sequence>
<name>A0A3E0X0T6_9GAMM</name>
<dbReference type="PANTHER" id="PTHR42852">
    <property type="entry name" value="THIOL:DISULFIDE INTERCHANGE PROTEIN DSBE"/>
    <property type="match status" value="1"/>
</dbReference>
<accession>A0A3E0X0T6</accession>
<dbReference type="InterPro" id="IPR013740">
    <property type="entry name" value="Redoxin"/>
</dbReference>
<dbReference type="Pfam" id="PF08534">
    <property type="entry name" value="Redoxin"/>
    <property type="match status" value="1"/>
</dbReference>
<dbReference type="InterPro" id="IPR013766">
    <property type="entry name" value="Thioredoxin_domain"/>
</dbReference>
<organism evidence="2 3">
    <name type="scientific">Alkalilimnicola ehrlichii</name>
    <dbReference type="NCBI Taxonomy" id="351052"/>
    <lineage>
        <taxon>Bacteria</taxon>
        <taxon>Pseudomonadati</taxon>
        <taxon>Pseudomonadota</taxon>
        <taxon>Gammaproteobacteria</taxon>
        <taxon>Chromatiales</taxon>
        <taxon>Ectothiorhodospiraceae</taxon>
        <taxon>Alkalilimnicola</taxon>
    </lineage>
</organism>
<dbReference type="OrthoDB" id="9788279at2"/>
<dbReference type="PANTHER" id="PTHR42852:SF13">
    <property type="entry name" value="PROTEIN DIPZ"/>
    <property type="match status" value="1"/>
</dbReference>
<evidence type="ECO:0000313" key="2">
    <source>
        <dbReference type="EMBL" id="RFA39259.1"/>
    </source>
</evidence>
<evidence type="ECO:0000313" key="3">
    <source>
        <dbReference type="Proteomes" id="UP000256763"/>
    </source>
</evidence>
<reference evidence="3" key="1">
    <citation type="submission" date="2017-05" db="EMBL/GenBank/DDBJ databases">
        <authorList>
            <person name="Sharma S."/>
            <person name="Sidhu C."/>
            <person name="Pinnaka A.K."/>
        </authorList>
    </citation>
    <scope>NUCLEOTIDE SEQUENCE [LARGE SCALE GENOMIC DNA]</scope>
    <source>
        <strain evidence="3">AK93</strain>
    </source>
</reference>
<proteinExistence type="predicted"/>
<dbReference type="SUPFAM" id="SSF52833">
    <property type="entry name" value="Thioredoxin-like"/>
    <property type="match status" value="1"/>
</dbReference>
<dbReference type="AlphaFoldDB" id="A0A3E0X0T6"/>
<feature type="domain" description="Thioredoxin" evidence="1">
    <location>
        <begin position="26"/>
        <end position="165"/>
    </location>
</feature>
<evidence type="ECO:0000259" key="1">
    <source>
        <dbReference type="PROSITE" id="PS51352"/>
    </source>
</evidence>
<gene>
    <name evidence="2" type="ORF">CAL65_00030</name>
</gene>
<dbReference type="CDD" id="cd02966">
    <property type="entry name" value="TlpA_like_family"/>
    <property type="match status" value="1"/>
</dbReference>
<dbReference type="GO" id="GO:0016491">
    <property type="term" value="F:oxidoreductase activity"/>
    <property type="evidence" value="ECO:0007669"/>
    <property type="project" value="InterPro"/>
</dbReference>
<dbReference type="InterPro" id="IPR036249">
    <property type="entry name" value="Thioredoxin-like_sf"/>
</dbReference>
<dbReference type="PROSITE" id="PS51352">
    <property type="entry name" value="THIOREDOXIN_2"/>
    <property type="match status" value="1"/>
</dbReference>
<dbReference type="RefSeq" id="WP_116300786.1">
    <property type="nucleotide sequence ID" value="NZ_NFZV01000001.1"/>
</dbReference>
<protein>
    <submittedName>
        <fullName evidence="2">Redoxin</fullName>
    </submittedName>
</protein>
<comment type="caution">
    <text evidence="2">The sequence shown here is derived from an EMBL/GenBank/DDBJ whole genome shotgun (WGS) entry which is preliminary data.</text>
</comment>
<dbReference type="InterPro" id="IPR050553">
    <property type="entry name" value="Thioredoxin_ResA/DsbE_sf"/>
</dbReference>
<keyword evidence="3" id="KW-1185">Reference proteome</keyword>
<dbReference type="Gene3D" id="3.40.30.10">
    <property type="entry name" value="Glutaredoxin"/>
    <property type="match status" value="1"/>
</dbReference>
<dbReference type="Proteomes" id="UP000256763">
    <property type="component" value="Unassembled WGS sequence"/>
</dbReference>